<proteinExistence type="predicted"/>
<dbReference type="CDD" id="cd00130">
    <property type="entry name" value="PAS"/>
    <property type="match status" value="1"/>
</dbReference>
<dbReference type="RefSeq" id="WP_127742628.1">
    <property type="nucleotide sequence ID" value="NZ_RZTZ01000023.1"/>
</dbReference>
<evidence type="ECO:0000259" key="3">
    <source>
        <dbReference type="PROSITE" id="PS50113"/>
    </source>
</evidence>
<feature type="transmembrane region" description="Helical" evidence="1">
    <location>
        <begin position="49"/>
        <end position="67"/>
    </location>
</feature>
<dbReference type="InterPro" id="IPR029787">
    <property type="entry name" value="Nucleotide_cyclase"/>
</dbReference>
<dbReference type="InterPro" id="IPR052155">
    <property type="entry name" value="Biofilm_reg_signaling"/>
</dbReference>
<comment type="caution">
    <text evidence="6">The sequence shown here is derived from an EMBL/GenBank/DDBJ whole genome shotgun (WGS) entry which is preliminary data.</text>
</comment>
<evidence type="ECO:0000259" key="5">
    <source>
        <dbReference type="PROSITE" id="PS50887"/>
    </source>
</evidence>
<dbReference type="InterPro" id="IPR043128">
    <property type="entry name" value="Rev_trsase/Diguanyl_cyclase"/>
</dbReference>
<dbReference type="CDD" id="cd01949">
    <property type="entry name" value="GGDEF"/>
    <property type="match status" value="1"/>
</dbReference>
<feature type="domain" description="PAC" evidence="3">
    <location>
        <begin position="148"/>
        <end position="200"/>
    </location>
</feature>
<protein>
    <submittedName>
        <fullName evidence="6">EAL domain-containing protein</fullName>
    </submittedName>
</protein>
<dbReference type="EMBL" id="RZTZ01000023">
    <property type="protein sequence ID" value="RVT56673.1"/>
    <property type="molecule type" value="Genomic_DNA"/>
</dbReference>
<reference evidence="6 7" key="1">
    <citation type="submission" date="2019-01" db="EMBL/GenBank/DDBJ databases">
        <title>Bacillus sp. M5HDSG1-1, whole genome shotgun sequence.</title>
        <authorList>
            <person name="Tuo L."/>
        </authorList>
    </citation>
    <scope>NUCLEOTIDE SEQUENCE [LARGE SCALE GENOMIC DNA]</scope>
    <source>
        <strain evidence="6 7">M5HDSG1-1</strain>
    </source>
</reference>
<dbReference type="Pfam" id="PF00563">
    <property type="entry name" value="EAL"/>
    <property type="match status" value="1"/>
</dbReference>
<dbReference type="Gene3D" id="3.30.70.270">
    <property type="match status" value="1"/>
</dbReference>
<evidence type="ECO:0000313" key="6">
    <source>
        <dbReference type="EMBL" id="RVT56673.1"/>
    </source>
</evidence>
<sequence length="631" mass="72415">MKRPFNIYKNSDMRIPLIYLIISACWVLFSSYILTYFTGNLRNFASYEMLKGWIFICVTSVILYLLIRRERIRNEQSNRRRLNAEFKFRTLVEESLLGIYILHEGRFAYVNSTFLDLSGYSSKELLQMHFSELILPLQEGNEVGLYNNKAELQLKKKDGTMLDVVVLSHKASVIHNDAPAIMGSILDNTEKRKYQRKLERLAFYDPLTNLANRRMLSQSFEETLSNASVEMDKLALLFIDLDHFKGINDSIGHDMGDKVLKGLAERIVGCIPERGLVSRYGGDEFTVMIPDIQSEKEAEIIADNLITTFNEPLYIENQEFYITLSIGIAIFPFHGEELETLEKNADIAMYFAKEKGRNNSQLFTKSMRIFMVERLHLQHELRKAIENIDNHFFLVYQPKIDVMANKVLGVEALLRWKHPETGLISPARFIPIAEEMGTINALSKWVMNEASRQLRSWNDKGIKMSICINVSPLLFQQADFVESTLYAIEEAGVEPSDVQLEITESVLTIYLDEAIDKLNLLKSNGLTIAIDDFGTGYSSLSVLRKMPIDRLKIDQSFIRDLQKDKEIVALIISMANKLGMHVTAEGVETMEQCKQLQDLHCSEMQGYFFSKPITAEEMEEYLKRPPISSSI</sequence>
<dbReference type="InterPro" id="IPR000700">
    <property type="entry name" value="PAS-assoc_C"/>
</dbReference>
<dbReference type="SUPFAM" id="SSF141868">
    <property type="entry name" value="EAL domain-like"/>
    <property type="match status" value="1"/>
</dbReference>
<dbReference type="NCBIfam" id="TIGR00229">
    <property type="entry name" value="sensory_box"/>
    <property type="match status" value="1"/>
</dbReference>
<dbReference type="AlphaFoldDB" id="A0A437K355"/>
<dbReference type="Pfam" id="PF13188">
    <property type="entry name" value="PAS_8"/>
    <property type="match status" value="1"/>
</dbReference>
<keyword evidence="7" id="KW-1185">Reference proteome</keyword>
<feature type="transmembrane region" description="Helical" evidence="1">
    <location>
        <begin position="16"/>
        <end position="37"/>
    </location>
</feature>
<dbReference type="InterPro" id="IPR035965">
    <property type="entry name" value="PAS-like_dom_sf"/>
</dbReference>
<evidence type="ECO:0000259" key="4">
    <source>
        <dbReference type="PROSITE" id="PS50883"/>
    </source>
</evidence>
<feature type="domain" description="EAL" evidence="4">
    <location>
        <begin position="374"/>
        <end position="626"/>
    </location>
</feature>
<evidence type="ECO:0000259" key="2">
    <source>
        <dbReference type="PROSITE" id="PS50112"/>
    </source>
</evidence>
<feature type="domain" description="GGDEF" evidence="5">
    <location>
        <begin position="232"/>
        <end position="365"/>
    </location>
</feature>
<keyword evidence="1" id="KW-1133">Transmembrane helix</keyword>
<dbReference type="SMART" id="SM00267">
    <property type="entry name" value="GGDEF"/>
    <property type="match status" value="1"/>
</dbReference>
<keyword evidence="1" id="KW-0812">Transmembrane</keyword>
<dbReference type="PROSITE" id="PS50113">
    <property type="entry name" value="PAC"/>
    <property type="match status" value="1"/>
</dbReference>
<feature type="domain" description="PAS" evidence="2">
    <location>
        <begin position="104"/>
        <end position="136"/>
    </location>
</feature>
<evidence type="ECO:0000256" key="1">
    <source>
        <dbReference type="SAM" id="Phobius"/>
    </source>
</evidence>
<dbReference type="InterPro" id="IPR001633">
    <property type="entry name" value="EAL_dom"/>
</dbReference>
<keyword evidence="1" id="KW-0472">Membrane</keyword>
<dbReference type="NCBIfam" id="TIGR00254">
    <property type="entry name" value="GGDEF"/>
    <property type="match status" value="1"/>
</dbReference>
<dbReference type="Pfam" id="PF00990">
    <property type="entry name" value="GGDEF"/>
    <property type="match status" value="1"/>
</dbReference>
<dbReference type="PANTHER" id="PTHR44757">
    <property type="entry name" value="DIGUANYLATE CYCLASE DGCP"/>
    <property type="match status" value="1"/>
</dbReference>
<dbReference type="SUPFAM" id="SSF55785">
    <property type="entry name" value="PYP-like sensor domain (PAS domain)"/>
    <property type="match status" value="1"/>
</dbReference>
<organism evidence="6 7">
    <name type="scientific">Niallia taxi</name>
    <dbReference type="NCBI Taxonomy" id="2499688"/>
    <lineage>
        <taxon>Bacteria</taxon>
        <taxon>Bacillati</taxon>
        <taxon>Bacillota</taxon>
        <taxon>Bacilli</taxon>
        <taxon>Bacillales</taxon>
        <taxon>Bacillaceae</taxon>
        <taxon>Niallia</taxon>
    </lineage>
</organism>
<dbReference type="InterPro" id="IPR035919">
    <property type="entry name" value="EAL_sf"/>
</dbReference>
<dbReference type="PROSITE" id="PS50883">
    <property type="entry name" value="EAL"/>
    <property type="match status" value="1"/>
</dbReference>
<dbReference type="FunFam" id="3.30.70.270:FF:000001">
    <property type="entry name" value="Diguanylate cyclase domain protein"/>
    <property type="match status" value="1"/>
</dbReference>
<dbReference type="SUPFAM" id="SSF55073">
    <property type="entry name" value="Nucleotide cyclase"/>
    <property type="match status" value="1"/>
</dbReference>
<dbReference type="Gene3D" id="3.30.450.20">
    <property type="entry name" value="PAS domain"/>
    <property type="match status" value="1"/>
</dbReference>
<dbReference type="PROSITE" id="PS51257">
    <property type="entry name" value="PROKAR_LIPOPROTEIN"/>
    <property type="match status" value="1"/>
</dbReference>
<dbReference type="InterPro" id="IPR000160">
    <property type="entry name" value="GGDEF_dom"/>
</dbReference>
<dbReference type="InterPro" id="IPR000014">
    <property type="entry name" value="PAS"/>
</dbReference>
<dbReference type="CDD" id="cd01948">
    <property type="entry name" value="EAL"/>
    <property type="match status" value="1"/>
</dbReference>
<evidence type="ECO:0000313" key="7">
    <source>
        <dbReference type="Proteomes" id="UP000288024"/>
    </source>
</evidence>
<dbReference type="Gene3D" id="3.20.20.450">
    <property type="entry name" value="EAL domain"/>
    <property type="match status" value="1"/>
</dbReference>
<dbReference type="PANTHER" id="PTHR44757:SF2">
    <property type="entry name" value="BIOFILM ARCHITECTURE MAINTENANCE PROTEIN MBAA"/>
    <property type="match status" value="1"/>
</dbReference>
<gene>
    <name evidence="6" type="ORF">EM808_26755</name>
</gene>
<accession>A0A437K355</accession>
<dbReference type="PROSITE" id="PS50887">
    <property type="entry name" value="GGDEF"/>
    <property type="match status" value="1"/>
</dbReference>
<name>A0A437K355_9BACI</name>
<dbReference type="PROSITE" id="PS50112">
    <property type="entry name" value="PAS"/>
    <property type="match status" value="1"/>
</dbReference>
<dbReference type="SMART" id="SM00052">
    <property type="entry name" value="EAL"/>
    <property type="match status" value="1"/>
</dbReference>
<dbReference type="Proteomes" id="UP000288024">
    <property type="component" value="Unassembled WGS sequence"/>
</dbReference>